<organism evidence="1 2">
    <name type="scientific">Buteo japonicus</name>
    <dbReference type="NCBI Taxonomy" id="224669"/>
    <lineage>
        <taxon>Eukaryota</taxon>
        <taxon>Metazoa</taxon>
        <taxon>Chordata</taxon>
        <taxon>Craniata</taxon>
        <taxon>Vertebrata</taxon>
        <taxon>Euteleostomi</taxon>
        <taxon>Archelosauria</taxon>
        <taxon>Archosauria</taxon>
        <taxon>Dinosauria</taxon>
        <taxon>Saurischia</taxon>
        <taxon>Theropoda</taxon>
        <taxon>Coelurosauria</taxon>
        <taxon>Aves</taxon>
        <taxon>Neognathae</taxon>
        <taxon>Neoaves</taxon>
        <taxon>Telluraves</taxon>
        <taxon>Accipitrimorphae</taxon>
        <taxon>Accipitriformes</taxon>
        <taxon>Accipitridae</taxon>
        <taxon>Accipitrinae</taxon>
        <taxon>Buteo</taxon>
    </lineage>
</organism>
<reference evidence="1" key="2">
    <citation type="submission" date="2025-09" db="UniProtKB">
        <authorList>
            <consortium name="Ensembl"/>
        </authorList>
    </citation>
    <scope>IDENTIFICATION</scope>
</reference>
<protein>
    <submittedName>
        <fullName evidence="1">Uncharacterized protein</fullName>
    </submittedName>
</protein>
<evidence type="ECO:0000313" key="1">
    <source>
        <dbReference type="Ensembl" id="ENSBJAP00000007587.1"/>
    </source>
</evidence>
<name>A0A8C0AUY6_9AVES</name>
<sequence>SRLPGRGSSPLCIARRDLHELQLSPTDQAVRGLPPLPTLQVIGSNGIGHLGGIERPFQPHLLGCQQAGLSIQLLNLLLELGLPEVYVPQALAQAGRGVPLGTLGSGSDPFSQLLGLCPAALALLATGRGLVVQVVVTLVPLGGQVLGSTETSRGQAAGGVGPRVQRHLVHLHG</sequence>
<dbReference type="Proteomes" id="UP000694555">
    <property type="component" value="Unplaced"/>
</dbReference>
<keyword evidence="2" id="KW-1185">Reference proteome</keyword>
<evidence type="ECO:0000313" key="2">
    <source>
        <dbReference type="Proteomes" id="UP000694555"/>
    </source>
</evidence>
<proteinExistence type="predicted"/>
<dbReference type="Ensembl" id="ENSBJAT00000007805.1">
    <property type="protein sequence ID" value="ENSBJAP00000007587.1"/>
    <property type="gene ID" value="ENSBJAG00000005330.1"/>
</dbReference>
<dbReference type="AlphaFoldDB" id="A0A8C0AUY6"/>
<reference evidence="1" key="1">
    <citation type="submission" date="2025-08" db="UniProtKB">
        <authorList>
            <consortium name="Ensembl"/>
        </authorList>
    </citation>
    <scope>IDENTIFICATION</scope>
</reference>
<accession>A0A8C0AUY6</accession>